<feature type="compositionally biased region" description="Polar residues" evidence="1">
    <location>
        <begin position="59"/>
        <end position="73"/>
    </location>
</feature>
<protein>
    <recommendedName>
        <fullName evidence="4">Thioesterase/thiol ester dehydrase-isomerase</fullName>
    </recommendedName>
</protein>
<evidence type="ECO:0000313" key="2">
    <source>
        <dbReference type="EMBL" id="KAL0953892.1"/>
    </source>
</evidence>
<accession>A0ABR3JE25</accession>
<dbReference type="Proteomes" id="UP001556367">
    <property type="component" value="Unassembled WGS sequence"/>
</dbReference>
<dbReference type="SUPFAM" id="SSF54637">
    <property type="entry name" value="Thioesterase/thiol ester dehydrase-isomerase"/>
    <property type="match status" value="1"/>
</dbReference>
<feature type="compositionally biased region" description="Low complexity" evidence="1">
    <location>
        <begin position="13"/>
        <end position="31"/>
    </location>
</feature>
<comment type="caution">
    <text evidence="2">The sequence shown here is derived from an EMBL/GenBank/DDBJ whole genome shotgun (WGS) entry which is preliminary data.</text>
</comment>
<dbReference type="EMBL" id="JASNQZ010000008">
    <property type="protein sequence ID" value="KAL0953892.1"/>
    <property type="molecule type" value="Genomic_DNA"/>
</dbReference>
<reference evidence="3" key="1">
    <citation type="submission" date="2024-06" db="EMBL/GenBank/DDBJ databases">
        <title>Multi-omics analyses provide insights into the biosynthesis of the anticancer antibiotic pleurotin in Hohenbuehelia grisea.</title>
        <authorList>
            <person name="Weaver J.A."/>
            <person name="Alberti F."/>
        </authorList>
    </citation>
    <scope>NUCLEOTIDE SEQUENCE [LARGE SCALE GENOMIC DNA]</scope>
    <source>
        <strain evidence="3">T-177</strain>
    </source>
</reference>
<dbReference type="PANTHER" id="PTHR31793:SF39">
    <property type="entry name" value="THIOESTERASE_THIOL ESTER DEHYDRASE-ISOMERASE"/>
    <property type="match status" value="1"/>
</dbReference>
<evidence type="ECO:0008006" key="4">
    <source>
        <dbReference type="Google" id="ProtNLM"/>
    </source>
</evidence>
<feature type="region of interest" description="Disordered" evidence="1">
    <location>
        <begin position="1"/>
        <end position="76"/>
    </location>
</feature>
<keyword evidence="3" id="KW-1185">Reference proteome</keyword>
<dbReference type="Pfam" id="PF13279">
    <property type="entry name" value="4HBT_2"/>
    <property type="match status" value="1"/>
</dbReference>
<dbReference type="CDD" id="cd00586">
    <property type="entry name" value="4HBT"/>
    <property type="match status" value="1"/>
</dbReference>
<dbReference type="Gene3D" id="3.10.129.10">
    <property type="entry name" value="Hotdog Thioesterase"/>
    <property type="match status" value="1"/>
</dbReference>
<proteinExistence type="predicted"/>
<evidence type="ECO:0000313" key="3">
    <source>
        <dbReference type="Proteomes" id="UP001556367"/>
    </source>
</evidence>
<sequence length="242" mass="26691">MYASALRGSSNALRSLRTVSSTRPSSSISALQAAFRDPSSPFHIPPGTQGPASPDEPSSVENYSTAATHSASPQDEGRKLLTSLGYDPASFWEQTIVWGDHDSFQHVNNVKYVRYFESGRIHWMISLAEELGGPEKVRAMLNAQGTSLILKSISVDFKKPVVFPDTLLIAHKPYYPPNKPASPTHFNCLAVAYSYAQRAIVTTSDSVLVWYDYDNLRKTKPGEQALAVLKRRMDLGNESQQA</sequence>
<gene>
    <name evidence="2" type="ORF">HGRIS_005063</name>
</gene>
<dbReference type="InterPro" id="IPR029069">
    <property type="entry name" value="HotDog_dom_sf"/>
</dbReference>
<organism evidence="2 3">
    <name type="scientific">Hohenbuehelia grisea</name>
    <dbReference type="NCBI Taxonomy" id="104357"/>
    <lineage>
        <taxon>Eukaryota</taxon>
        <taxon>Fungi</taxon>
        <taxon>Dikarya</taxon>
        <taxon>Basidiomycota</taxon>
        <taxon>Agaricomycotina</taxon>
        <taxon>Agaricomycetes</taxon>
        <taxon>Agaricomycetidae</taxon>
        <taxon>Agaricales</taxon>
        <taxon>Pleurotineae</taxon>
        <taxon>Pleurotaceae</taxon>
        <taxon>Hohenbuehelia</taxon>
    </lineage>
</organism>
<name>A0ABR3JE25_9AGAR</name>
<dbReference type="PANTHER" id="PTHR31793">
    <property type="entry name" value="4-HYDROXYBENZOYL-COA THIOESTERASE FAMILY MEMBER"/>
    <property type="match status" value="1"/>
</dbReference>
<dbReference type="InterPro" id="IPR050563">
    <property type="entry name" value="4-hydroxybenzoyl-CoA_TE"/>
</dbReference>
<evidence type="ECO:0000256" key="1">
    <source>
        <dbReference type="SAM" id="MobiDB-lite"/>
    </source>
</evidence>